<dbReference type="GeneID" id="85312507"/>
<evidence type="ECO:0000313" key="3">
    <source>
        <dbReference type="EMBL" id="KAK1762187.1"/>
    </source>
</evidence>
<evidence type="ECO:0000256" key="1">
    <source>
        <dbReference type="SAM" id="MobiDB-lite"/>
    </source>
</evidence>
<dbReference type="Pfam" id="PF18922">
    <property type="entry name" value="DUF5672"/>
    <property type="match status" value="1"/>
</dbReference>
<reference evidence="3" key="1">
    <citation type="submission" date="2023-06" db="EMBL/GenBank/DDBJ databases">
        <title>Genome-scale phylogeny and comparative genomics of the fungal order Sordariales.</title>
        <authorList>
            <consortium name="Lawrence Berkeley National Laboratory"/>
            <person name="Hensen N."/>
            <person name="Bonometti L."/>
            <person name="Westerberg I."/>
            <person name="Brannstrom I.O."/>
            <person name="Guillou S."/>
            <person name="Cros-Aarteil S."/>
            <person name="Calhoun S."/>
            <person name="Haridas S."/>
            <person name="Kuo A."/>
            <person name="Mondo S."/>
            <person name="Pangilinan J."/>
            <person name="Riley R."/>
            <person name="Labutti K."/>
            <person name="Andreopoulos B."/>
            <person name="Lipzen A."/>
            <person name="Chen C."/>
            <person name="Yanf M."/>
            <person name="Daum C."/>
            <person name="Ng V."/>
            <person name="Clum A."/>
            <person name="Steindorff A."/>
            <person name="Ohm R."/>
            <person name="Martin F."/>
            <person name="Silar P."/>
            <person name="Natvig D."/>
            <person name="Lalanne C."/>
            <person name="Gautier V."/>
            <person name="Ament-Velasquez S.L."/>
            <person name="Kruys A."/>
            <person name="Hutchinson M.I."/>
            <person name="Powell A.J."/>
            <person name="Barry K."/>
            <person name="Miller A.N."/>
            <person name="Grigoriev I.V."/>
            <person name="Debuchy R."/>
            <person name="Gladieux P."/>
            <person name="Thoren M.H."/>
            <person name="Johannesson H."/>
        </authorList>
    </citation>
    <scope>NUCLEOTIDE SEQUENCE</scope>
    <source>
        <strain evidence="3">8032-3</strain>
    </source>
</reference>
<feature type="domain" description="DUF5672" evidence="2">
    <location>
        <begin position="164"/>
        <end position="306"/>
    </location>
</feature>
<keyword evidence="4" id="KW-1185">Reference proteome</keyword>
<evidence type="ECO:0000313" key="4">
    <source>
        <dbReference type="Proteomes" id="UP001244011"/>
    </source>
</evidence>
<dbReference type="EMBL" id="MU839041">
    <property type="protein sequence ID" value="KAK1762187.1"/>
    <property type="molecule type" value="Genomic_DNA"/>
</dbReference>
<dbReference type="AlphaFoldDB" id="A0AAJ0BSF5"/>
<proteinExistence type="predicted"/>
<feature type="region of interest" description="Disordered" evidence="1">
    <location>
        <begin position="66"/>
        <end position="101"/>
    </location>
</feature>
<comment type="caution">
    <text evidence="3">The sequence shown here is derived from an EMBL/GenBank/DDBJ whole genome shotgun (WGS) entry which is preliminary data.</text>
</comment>
<protein>
    <recommendedName>
        <fullName evidence="2">DUF5672 domain-containing protein</fullName>
    </recommendedName>
</protein>
<evidence type="ECO:0000259" key="2">
    <source>
        <dbReference type="Pfam" id="PF18922"/>
    </source>
</evidence>
<dbReference type="InterPro" id="IPR043729">
    <property type="entry name" value="DUF5672"/>
</dbReference>
<organism evidence="3 4">
    <name type="scientific">Phialemonium atrogriseum</name>
    <dbReference type="NCBI Taxonomy" id="1093897"/>
    <lineage>
        <taxon>Eukaryota</taxon>
        <taxon>Fungi</taxon>
        <taxon>Dikarya</taxon>
        <taxon>Ascomycota</taxon>
        <taxon>Pezizomycotina</taxon>
        <taxon>Sordariomycetes</taxon>
        <taxon>Sordariomycetidae</taxon>
        <taxon>Cephalothecales</taxon>
        <taxon>Cephalothecaceae</taxon>
        <taxon>Phialemonium</taxon>
    </lineage>
</organism>
<accession>A0AAJ0BSF5</accession>
<sequence>MAGPTQGSPATRIIPRHSYFFLFLLLVATWTLASFFSRSYVAASVVQNVRLPHPRLQRDTDLFQDASQSQIPPMPETEQPDQRSKPQNSPMPNSHLYAPGSLPSNARRLAVIIETNITSRLMPIMLHFANVLGPTWTVVLFTLEENWVMPSSALFLRAAAERRVETRFLPPGTDLSSSPLVSLFLTKPWLWEQVEWADRILLFQLDSIICSSAAVTVDDFARYDFIGAPIDPQYGEGYNGGLSLRNPRLFLQITKEADFETSPFDYEDSWFYAQAKARAGVLLPTEDVAKTFSVETIYTEKPLGYHQPSRWQAHKMAEIEEWCPEVKMLIGRRAT</sequence>
<gene>
    <name evidence="3" type="ORF">QBC33DRAFT_552587</name>
</gene>
<name>A0AAJ0BSF5_9PEZI</name>
<dbReference type="RefSeq" id="XP_060278400.1">
    <property type="nucleotide sequence ID" value="XM_060429320.1"/>
</dbReference>
<dbReference type="Proteomes" id="UP001244011">
    <property type="component" value="Unassembled WGS sequence"/>
</dbReference>